<dbReference type="AlphaFoldDB" id="A0A0L6UZ45"/>
<proteinExistence type="predicted"/>
<reference evidence="3 4" key="1">
    <citation type="submission" date="2015-08" db="EMBL/GenBank/DDBJ databases">
        <title>Next Generation Sequencing and Analysis of the Genome of Puccinia sorghi L Schw, the Causal Agent of Maize Common Rust.</title>
        <authorList>
            <person name="Rochi L."/>
            <person name="Burguener G."/>
            <person name="Darino M."/>
            <person name="Turjanski A."/>
            <person name="Kreff E."/>
            <person name="Dieguez M.J."/>
            <person name="Sacco F."/>
        </authorList>
    </citation>
    <scope>NUCLEOTIDE SEQUENCE [LARGE SCALE GENOMIC DNA]</scope>
    <source>
        <strain evidence="3 4">RO10H11247</strain>
    </source>
</reference>
<dbReference type="OrthoDB" id="412006at2759"/>
<keyword evidence="4" id="KW-1185">Reference proteome</keyword>
<feature type="region of interest" description="Disordered" evidence="1">
    <location>
        <begin position="179"/>
        <end position="222"/>
    </location>
</feature>
<protein>
    <recommendedName>
        <fullName evidence="2">Reverse transcriptase domain-containing protein</fullName>
    </recommendedName>
</protein>
<comment type="caution">
    <text evidence="3">The sequence shown here is derived from an EMBL/GenBank/DDBJ whole genome shotgun (WGS) entry which is preliminary data.</text>
</comment>
<name>A0A0L6UZ45_9BASI</name>
<evidence type="ECO:0000313" key="4">
    <source>
        <dbReference type="Proteomes" id="UP000037035"/>
    </source>
</evidence>
<sequence length="636" mass="72694">MVENVKVQTDLMEVSDHWPVLLPLTWKTNLPPSSKKSWDRRALAGHGIELALSHKWDFLQTDNISSHKDMDLATEKWVSTLNTIWEELGILCVPPEHQQINFDKNTKVVVQAARKARIRNQLTAGLLEKQQRAKSAIKKFARHEKLKRKAIPCFNEHNTLETDMQGILRARQRYSAQLADDTDISQSRDRWDHKRPPPLTNPIPPIHITRLGTGTEEEDPTKPLDVPAMIMAIRSMKENAAPGKNGVLTAHLEKFLEIECQQQVALEWENAPQHHFGNKSYPKPLDYSATDLNRWSLPSYLITPPLQHLHRILNSCFVLKSQPKIWNEEVLITLPKPGQDPRFLANTRGITLSCTEGKLLLTIVAQEISQLLERQKFFTKAQADFRYGQETTSHVIALSEIIQRRRNDMQVTYALFVDFKKAFDRVPHEGLWVKLEQLGIHPKLIDIIKRGYQNSEIRCCIGEDFSEPFPRLIGTQQGCPLSPLLSDTTYTTKDTGKANRILFQSLPILFDKNIHPICKARTIQTYIMSAGTYGAEWVGMNQRRTRPIQGVIDKALQLSFGFKSHYKGVSPLLASIELGINPISIHCTKQRVRLWHKGPKLKTTLKDLIKHPTKGGTTKNWVQNTKIYIKKLGQQL</sequence>
<accession>A0A0L6UZ45</accession>
<dbReference type="PANTHER" id="PTHR19446">
    <property type="entry name" value="REVERSE TRANSCRIPTASES"/>
    <property type="match status" value="1"/>
</dbReference>
<dbReference type="STRING" id="27349.A0A0L6UZ45"/>
<dbReference type="Proteomes" id="UP000037035">
    <property type="component" value="Unassembled WGS sequence"/>
</dbReference>
<evidence type="ECO:0000259" key="2">
    <source>
        <dbReference type="Pfam" id="PF00078"/>
    </source>
</evidence>
<dbReference type="Pfam" id="PF00078">
    <property type="entry name" value="RVT_1"/>
    <property type="match status" value="1"/>
</dbReference>
<dbReference type="InterPro" id="IPR000477">
    <property type="entry name" value="RT_dom"/>
</dbReference>
<feature type="domain" description="Reverse transcriptase" evidence="2">
    <location>
        <begin position="335"/>
        <end position="488"/>
    </location>
</feature>
<evidence type="ECO:0000313" key="3">
    <source>
        <dbReference type="EMBL" id="KNZ53808.1"/>
    </source>
</evidence>
<organism evidence="3 4">
    <name type="scientific">Puccinia sorghi</name>
    <dbReference type="NCBI Taxonomy" id="27349"/>
    <lineage>
        <taxon>Eukaryota</taxon>
        <taxon>Fungi</taxon>
        <taxon>Dikarya</taxon>
        <taxon>Basidiomycota</taxon>
        <taxon>Pucciniomycotina</taxon>
        <taxon>Pucciniomycetes</taxon>
        <taxon>Pucciniales</taxon>
        <taxon>Pucciniaceae</taxon>
        <taxon>Puccinia</taxon>
    </lineage>
</organism>
<dbReference type="VEuPathDB" id="FungiDB:VP01_312g7"/>
<dbReference type="InterPro" id="IPR043502">
    <property type="entry name" value="DNA/RNA_pol_sf"/>
</dbReference>
<gene>
    <name evidence="3" type="ORF">VP01_312g7</name>
</gene>
<feature type="compositionally biased region" description="Basic and acidic residues" evidence="1">
    <location>
        <begin position="186"/>
        <end position="195"/>
    </location>
</feature>
<evidence type="ECO:0000256" key="1">
    <source>
        <dbReference type="SAM" id="MobiDB-lite"/>
    </source>
</evidence>
<dbReference type="EMBL" id="LAVV01008091">
    <property type="protein sequence ID" value="KNZ53808.1"/>
    <property type="molecule type" value="Genomic_DNA"/>
</dbReference>
<dbReference type="SUPFAM" id="SSF56672">
    <property type="entry name" value="DNA/RNA polymerases"/>
    <property type="match status" value="1"/>
</dbReference>